<gene>
    <name evidence="2" type="ORF">B0H67DRAFT_650044</name>
</gene>
<proteinExistence type="predicted"/>
<dbReference type="EMBL" id="JAUKUA010000008">
    <property type="protein sequence ID" value="KAK0702656.1"/>
    <property type="molecule type" value="Genomic_DNA"/>
</dbReference>
<name>A0AA39ZS83_9PEZI</name>
<dbReference type="Proteomes" id="UP001172102">
    <property type="component" value="Unassembled WGS sequence"/>
</dbReference>
<evidence type="ECO:0000313" key="2">
    <source>
        <dbReference type="EMBL" id="KAK0702656.1"/>
    </source>
</evidence>
<feature type="compositionally biased region" description="Basic and acidic residues" evidence="1">
    <location>
        <begin position="181"/>
        <end position="191"/>
    </location>
</feature>
<evidence type="ECO:0000256" key="1">
    <source>
        <dbReference type="SAM" id="MobiDB-lite"/>
    </source>
</evidence>
<protein>
    <submittedName>
        <fullName evidence="2">Uncharacterized protein</fullName>
    </submittedName>
</protein>
<accession>A0AA39ZS83</accession>
<dbReference type="AlphaFoldDB" id="A0AA39ZS83"/>
<sequence>MIIQALPQQQQPAVYQTPPGFVPPFPGGPYDAAPGPGPGPPPAITRWDKFAHLRGVPMFRLNAASDVPTHSHRINKTAYMLTKHMKIYRSVLTRWSTPSGGPTAIIVDVYQIRNPFSIGASPFQVHVSRDCQIRLGGRFDVSARRGRVWSKHFTKQAIEEVVMLRDGMAIPLEVVERKEERVAPEESEAAKKRFRSWSIPA</sequence>
<feature type="region of interest" description="Disordered" evidence="1">
    <location>
        <begin position="181"/>
        <end position="201"/>
    </location>
</feature>
<organism evidence="2 3">
    <name type="scientific">Lasiosphaeris hirsuta</name>
    <dbReference type="NCBI Taxonomy" id="260670"/>
    <lineage>
        <taxon>Eukaryota</taxon>
        <taxon>Fungi</taxon>
        <taxon>Dikarya</taxon>
        <taxon>Ascomycota</taxon>
        <taxon>Pezizomycotina</taxon>
        <taxon>Sordariomycetes</taxon>
        <taxon>Sordariomycetidae</taxon>
        <taxon>Sordariales</taxon>
        <taxon>Lasiosphaeriaceae</taxon>
        <taxon>Lasiosphaeris</taxon>
    </lineage>
</organism>
<reference evidence="2" key="1">
    <citation type="submission" date="2023-06" db="EMBL/GenBank/DDBJ databases">
        <title>Genome-scale phylogeny and comparative genomics of the fungal order Sordariales.</title>
        <authorList>
            <consortium name="Lawrence Berkeley National Laboratory"/>
            <person name="Hensen N."/>
            <person name="Bonometti L."/>
            <person name="Westerberg I."/>
            <person name="Brannstrom I.O."/>
            <person name="Guillou S."/>
            <person name="Cros-Aarteil S."/>
            <person name="Calhoun S."/>
            <person name="Haridas S."/>
            <person name="Kuo A."/>
            <person name="Mondo S."/>
            <person name="Pangilinan J."/>
            <person name="Riley R."/>
            <person name="Labutti K."/>
            <person name="Andreopoulos B."/>
            <person name="Lipzen A."/>
            <person name="Chen C."/>
            <person name="Yanf M."/>
            <person name="Daum C."/>
            <person name="Ng V."/>
            <person name="Clum A."/>
            <person name="Steindorff A."/>
            <person name="Ohm R."/>
            <person name="Martin F."/>
            <person name="Silar P."/>
            <person name="Natvig D."/>
            <person name="Lalanne C."/>
            <person name="Gautier V."/>
            <person name="Ament-Velasquez S.L."/>
            <person name="Kruys A."/>
            <person name="Hutchinson M.I."/>
            <person name="Powell A.J."/>
            <person name="Barry K."/>
            <person name="Miller A.N."/>
            <person name="Grigoriev I.V."/>
            <person name="Debuchy R."/>
            <person name="Gladieux P."/>
            <person name="Thoren M.H."/>
            <person name="Johannesson H."/>
        </authorList>
    </citation>
    <scope>NUCLEOTIDE SEQUENCE</scope>
    <source>
        <strain evidence="2">SMH4607-1</strain>
    </source>
</reference>
<comment type="caution">
    <text evidence="2">The sequence shown here is derived from an EMBL/GenBank/DDBJ whole genome shotgun (WGS) entry which is preliminary data.</text>
</comment>
<keyword evidence="3" id="KW-1185">Reference proteome</keyword>
<evidence type="ECO:0000313" key="3">
    <source>
        <dbReference type="Proteomes" id="UP001172102"/>
    </source>
</evidence>